<reference evidence="2 3" key="1">
    <citation type="submission" date="2011-09" db="EMBL/GenBank/DDBJ databases">
        <title>The draft genome of Paenibacillus lactis 154.</title>
        <authorList>
            <consortium name="US DOE Joint Genome Institute (JGI-PGF)"/>
            <person name="Lucas S."/>
            <person name="Han J."/>
            <person name="Lapidus A."/>
            <person name="Cheng J.-F."/>
            <person name="Goodwin L."/>
            <person name="Pitluck S."/>
            <person name="Peters L."/>
            <person name="Land M.L."/>
            <person name="Hauser L."/>
            <person name="Siebers A."/>
            <person name="Thelen M."/>
            <person name="Hugenholtz P."/>
            <person name="Allgaier M."/>
            <person name="Woyke T.J."/>
        </authorList>
    </citation>
    <scope>NUCLEOTIDE SEQUENCE [LARGE SCALE GENOMIC DNA]</scope>
    <source>
        <strain evidence="2 3">154</strain>
    </source>
</reference>
<gene>
    <name evidence="2" type="ORF">PaelaDRAFT_3994</name>
</gene>
<dbReference type="EMBL" id="AGIP01000009">
    <property type="protein sequence ID" value="EHB62751.1"/>
    <property type="molecule type" value="Genomic_DNA"/>
</dbReference>
<evidence type="ECO:0000313" key="3">
    <source>
        <dbReference type="Proteomes" id="UP000003891"/>
    </source>
</evidence>
<dbReference type="Proteomes" id="UP000003891">
    <property type="component" value="Unassembled WGS sequence"/>
</dbReference>
<dbReference type="STRING" id="743719.PaelaDRAFT_3994"/>
<sequence>MNNDGGIVSFQLMLNPALEREWIGTDEETQKYKQFIKQADNFTKDIMTGFTFDPTPVKNEVAQFATIQAKYYNGLFNGALDPDEYFAKFKTEGEVVLKKIQNELQKQVDAFLAK</sequence>
<evidence type="ECO:0000259" key="1">
    <source>
        <dbReference type="Pfam" id="PF12010"/>
    </source>
</evidence>
<dbReference type="Pfam" id="PF12010">
    <property type="entry name" value="DUF3502"/>
    <property type="match status" value="1"/>
</dbReference>
<protein>
    <submittedName>
        <fullName evidence="2">Extracellular solute-binding protein family 1</fullName>
    </submittedName>
</protein>
<organism evidence="2 3">
    <name type="scientific">Paenibacillus lactis 154</name>
    <dbReference type="NCBI Taxonomy" id="743719"/>
    <lineage>
        <taxon>Bacteria</taxon>
        <taxon>Bacillati</taxon>
        <taxon>Bacillota</taxon>
        <taxon>Bacilli</taxon>
        <taxon>Bacillales</taxon>
        <taxon>Paenibacillaceae</taxon>
        <taxon>Paenibacillus</taxon>
    </lineage>
</organism>
<accession>G4HJ33</accession>
<proteinExistence type="predicted"/>
<dbReference type="InterPro" id="IPR022627">
    <property type="entry name" value="DUF3502"/>
</dbReference>
<name>G4HJ33_9BACL</name>
<dbReference type="AlphaFoldDB" id="G4HJ33"/>
<evidence type="ECO:0000313" key="2">
    <source>
        <dbReference type="EMBL" id="EHB62751.1"/>
    </source>
</evidence>
<dbReference type="eggNOG" id="COG1653">
    <property type="taxonomic scope" value="Bacteria"/>
</dbReference>
<dbReference type="SUPFAM" id="SSF53850">
    <property type="entry name" value="Periplasmic binding protein-like II"/>
    <property type="match status" value="1"/>
</dbReference>
<dbReference type="RefSeq" id="WP_007131157.1">
    <property type="nucleotide sequence ID" value="NZ_AGIP01000009.1"/>
</dbReference>
<feature type="domain" description="DUF3502" evidence="1">
    <location>
        <begin position="47"/>
        <end position="113"/>
    </location>
</feature>
<dbReference type="PATRIC" id="fig|743719.3.peg.4043"/>